<dbReference type="OrthoDB" id="435275at2759"/>
<comment type="subcellular location">
    <subcellularLocation>
        <location evidence="1 7">Nucleus</location>
    </subcellularLocation>
</comment>
<organism evidence="10 11">
    <name type="scientific">Sistotremastrum suecicum HHB10207 ss-3</name>
    <dbReference type="NCBI Taxonomy" id="1314776"/>
    <lineage>
        <taxon>Eukaryota</taxon>
        <taxon>Fungi</taxon>
        <taxon>Dikarya</taxon>
        <taxon>Basidiomycota</taxon>
        <taxon>Agaricomycotina</taxon>
        <taxon>Agaricomycetes</taxon>
        <taxon>Sistotremastrales</taxon>
        <taxon>Sistotremastraceae</taxon>
        <taxon>Sistotremastrum</taxon>
    </lineage>
</organism>
<dbReference type="Pfam" id="PF10513">
    <property type="entry name" value="EPL1"/>
    <property type="match status" value="1"/>
</dbReference>
<dbReference type="GO" id="GO:0035267">
    <property type="term" value="C:NuA4 histone acetyltransferase complex"/>
    <property type="evidence" value="ECO:0007669"/>
    <property type="project" value="InterPro"/>
</dbReference>
<feature type="region of interest" description="Disordered" evidence="8">
    <location>
        <begin position="642"/>
        <end position="744"/>
    </location>
</feature>
<dbReference type="GO" id="GO:0005634">
    <property type="term" value="C:nucleus"/>
    <property type="evidence" value="ECO:0007669"/>
    <property type="project" value="UniProtKB-SubCell"/>
</dbReference>
<accession>A0A166HEC9</accession>
<dbReference type="PANTHER" id="PTHR14898">
    <property type="entry name" value="ENHANCER OF POLYCOMB"/>
    <property type="match status" value="1"/>
</dbReference>
<feature type="compositionally biased region" description="Polar residues" evidence="8">
    <location>
        <begin position="652"/>
        <end position="671"/>
    </location>
</feature>
<dbReference type="EMBL" id="KV428012">
    <property type="protein sequence ID" value="KZT42623.1"/>
    <property type="molecule type" value="Genomic_DNA"/>
</dbReference>
<comment type="similarity">
    <text evidence="2 7">Belongs to the enhancer of polycomb family.</text>
</comment>
<evidence type="ECO:0000256" key="3">
    <source>
        <dbReference type="ARBA" id="ARBA00023015"/>
    </source>
</evidence>
<dbReference type="InterPro" id="IPR024943">
    <property type="entry name" value="Enhancer_polycomb"/>
</dbReference>
<feature type="region of interest" description="Disordered" evidence="8">
    <location>
        <begin position="894"/>
        <end position="1008"/>
    </location>
</feature>
<feature type="region of interest" description="Disordered" evidence="8">
    <location>
        <begin position="564"/>
        <end position="583"/>
    </location>
</feature>
<feature type="compositionally biased region" description="Polar residues" evidence="8">
    <location>
        <begin position="959"/>
        <end position="974"/>
    </location>
</feature>
<reference evidence="10 11" key="1">
    <citation type="journal article" date="2016" name="Mol. Biol. Evol.">
        <title>Comparative Genomics of Early-Diverging Mushroom-Forming Fungi Provides Insights into the Origins of Lignocellulose Decay Capabilities.</title>
        <authorList>
            <person name="Nagy L.G."/>
            <person name="Riley R."/>
            <person name="Tritt A."/>
            <person name="Adam C."/>
            <person name="Daum C."/>
            <person name="Floudas D."/>
            <person name="Sun H."/>
            <person name="Yadav J.S."/>
            <person name="Pangilinan J."/>
            <person name="Larsson K.H."/>
            <person name="Matsuura K."/>
            <person name="Barry K."/>
            <person name="Labutti K."/>
            <person name="Kuo R."/>
            <person name="Ohm R.A."/>
            <person name="Bhattacharya S.S."/>
            <person name="Shirouzu T."/>
            <person name="Yoshinaga Y."/>
            <person name="Martin F.M."/>
            <person name="Grigoriev I.V."/>
            <person name="Hibbett D.S."/>
        </authorList>
    </citation>
    <scope>NUCLEOTIDE SEQUENCE [LARGE SCALE GENOMIC DNA]</scope>
    <source>
        <strain evidence="10 11">HHB10207 ss-3</strain>
    </source>
</reference>
<keyword evidence="4 7" id="KW-0804">Transcription</keyword>
<evidence type="ECO:0000256" key="6">
    <source>
        <dbReference type="ARBA" id="ARBA00025513"/>
    </source>
</evidence>
<evidence type="ECO:0000259" key="9">
    <source>
        <dbReference type="Pfam" id="PF10513"/>
    </source>
</evidence>
<evidence type="ECO:0000256" key="8">
    <source>
        <dbReference type="SAM" id="MobiDB-lite"/>
    </source>
</evidence>
<feature type="region of interest" description="Disordered" evidence="8">
    <location>
        <begin position="163"/>
        <end position="205"/>
    </location>
</feature>
<evidence type="ECO:0000256" key="4">
    <source>
        <dbReference type="ARBA" id="ARBA00023163"/>
    </source>
</evidence>
<evidence type="ECO:0000256" key="5">
    <source>
        <dbReference type="ARBA" id="ARBA00023242"/>
    </source>
</evidence>
<feature type="domain" description="Enhancer of polycomb-like N-terminal" evidence="9">
    <location>
        <begin position="14"/>
        <end position="219"/>
    </location>
</feature>
<proteinExistence type="inferred from homology"/>
<protein>
    <recommendedName>
        <fullName evidence="7">Enhancer of polycomb-like protein</fullName>
    </recommendedName>
</protein>
<evidence type="ECO:0000313" key="10">
    <source>
        <dbReference type="EMBL" id="KZT42623.1"/>
    </source>
</evidence>
<evidence type="ECO:0000256" key="7">
    <source>
        <dbReference type="RuleBase" id="RU361124"/>
    </source>
</evidence>
<dbReference type="GO" id="GO:0006357">
    <property type="term" value="P:regulation of transcription by RNA polymerase II"/>
    <property type="evidence" value="ECO:0007669"/>
    <property type="project" value="InterPro"/>
</dbReference>
<name>A0A166HEC9_9AGAM</name>
<evidence type="ECO:0000256" key="2">
    <source>
        <dbReference type="ARBA" id="ARBA00008035"/>
    </source>
</evidence>
<dbReference type="InterPro" id="IPR019542">
    <property type="entry name" value="Enhancer_polycomb-like_N"/>
</dbReference>
<feature type="compositionally biased region" description="Polar residues" evidence="8">
    <location>
        <begin position="680"/>
        <end position="716"/>
    </location>
</feature>
<evidence type="ECO:0000313" key="11">
    <source>
        <dbReference type="Proteomes" id="UP000076798"/>
    </source>
</evidence>
<dbReference type="AlphaFoldDB" id="A0A166HEC9"/>
<sequence length="1008" mass="110308">MPRNQQPGTTLRNRNRITNKTRLRVIHGNIEADPLVFDEEEERARAIATAGVEADDANEHHLLEVINAASQRTSVFAQKPSRTSGNQASAKPDAAAAYIPTPDAAGVINNYEELYRPDRWVDPTTYLRFSELSDETVTDGLLAGYTYVMDERDLDWLKRNNQEARGEGTSAQAAFMSSPAGTTTRAGRSAKARGKDPESSQPLGMNQDEFELVMGIFEKATDEKFPFLHVDPSHIAPFSDYESVFSPHPPAAYFCSYSVPEIMAEPGRVLGLARIVYDYWKQRRLERGGRRIMAQLSYDESNENDPYVCFRRRDVKPIRKTRATSTPTTDKLTRLRAELGQALNLARSVLQREEFKGEQAAESQSVWESRLRFVDLKRQYPGFGYKEEEELLVDKERIVKKRRGSEGPPKITLKHHPRLSETQSPIVPVEQRIWPKEKAQKIQAAITDELLKHKEKNIGWEDVVDMPYQPPYAPPPDRLYIRLPATESHANKERPPVRSSRSVRMRMGRGGRIHLDRRIHITRPNRQPLAPVSLYRHLDSRPSGEEIESQELEERAMRMNERWKYDPDGPLNASSAHPEDEDRLMLDDFAPRYLRTTMTLLNDEDKATLTTDSHLMLPPSIVDGARFGNTPRGLMHMRRPSEGVTRIPYPPSQGQDNSSPSSGPFSQNQGLGDSRKSVPALSSTLQARQIPSSIRLSSQSVQNGVYGSGSELSPSPASGGVASHAVIGTNGGGTPSNGDGNQAKNYLNGVNGGHMVASQLDAGSPCTDALASARSDATRLRVAGNQNPIISNHPNGLPNGIHNGMNGGNLLGLPHNPLTPGSASTLSPNKILELRQALNPNTSAQAQFPQHLSPPSRPTSNGYQLVPVNGNLMSPLDNMNGSIGIATSNINLRLPPGKAHSRPGSAPTGLGLPSNGPIPNLSGMLRTPSANGHHLASQPRDGSSPKAHMFAPGMVGRSSPLSHPQFLASQSPHGSSPPLAHSSPGRPPQTLSSSPHQAVNGTGMGPAF</sequence>
<dbReference type="STRING" id="1314776.A0A166HEC9"/>
<dbReference type="Proteomes" id="UP000076798">
    <property type="component" value="Unassembled WGS sequence"/>
</dbReference>
<comment type="function">
    <text evidence="6">Component of the NuA4 histone acetyltransferase complex which is involved in transcriptional activation of selected genes principally by acetylation of nucleosomal histone H4 and H2A. The NuA4 complex is also involved in DNA repair. Involved in gene silencing by neighboring heterochromatin, blockage of the silencing spreading along the chromosome, and required for cell cycle progression through G2/M.</text>
</comment>
<keyword evidence="5 7" id="KW-0539">Nucleus</keyword>
<gene>
    <name evidence="10" type="ORF">SISSUDRAFT_1058397</name>
</gene>
<feature type="compositionally biased region" description="Polar residues" evidence="8">
    <location>
        <begin position="989"/>
        <end position="1000"/>
    </location>
</feature>
<keyword evidence="11" id="KW-1185">Reference proteome</keyword>
<evidence type="ECO:0000256" key="1">
    <source>
        <dbReference type="ARBA" id="ARBA00004123"/>
    </source>
</evidence>
<keyword evidence="3 7" id="KW-0805">Transcription regulation</keyword>